<accession>A0A9D3XMZ3</accession>
<evidence type="ECO:0000313" key="3">
    <source>
        <dbReference type="Proteomes" id="UP000827986"/>
    </source>
</evidence>
<reference evidence="2" key="1">
    <citation type="submission" date="2021-09" db="EMBL/GenBank/DDBJ databases">
        <title>The genome of Mauremys mutica provides insights into the evolution of semi-aquatic lifestyle.</title>
        <authorList>
            <person name="Gong S."/>
            <person name="Gao Y."/>
        </authorList>
    </citation>
    <scope>NUCLEOTIDE SEQUENCE</scope>
    <source>
        <strain evidence="2">MM-2020</strain>
        <tissue evidence="2">Muscle</tissue>
    </source>
</reference>
<feature type="compositionally biased region" description="Polar residues" evidence="1">
    <location>
        <begin position="1"/>
        <end position="12"/>
    </location>
</feature>
<dbReference type="EMBL" id="JAHDVG010000467">
    <property type="protein sequence ID" value="KAH1182050.1"/>
    <property type="molecule type" value="Genomic_DNA"/>
</dbReference>
<feature type="region of interest" description="Disordered" evidence="1">
    <location>
        <begin position="102"/>
        <end position="146"/>
    </location>
</feature>
<sequence length="146" mass="15286">MHGAHSASNSPAHQDAAAPEMCHAQKHPPGSCKPQLLRRNLHKKQVHESPWPPPVWGPAVAMAGCPGAAAACCQPACCVLQKMLGPFRALTSWFAGGPEQIPDTHGLCNGMKRERDSPVLYKSPGNQSPPSPAAAPPVGKLKAQPG</sequence>
<evidence type="ECO:0000313" key="2">
    <source>
        <dbReference type="EMBL" id="KAH1182050.1"/>
    </source>
</evidence>
<evidence type="ECO:0000256" key="1">
    <source>
        <dbReference type="SAM" id="MobiDB-lite"/>
    </source>
</evidence>
<protein>
    <submittedName>
        <fullName evidence="2">Uncharacterized protein</fullName>
    </submittedName>
</protein>
<dbReference type="AlphaFoldDB" id="A0A9D3XMZ3"/>
<keyword evidence="3" id="KW-1185">Reference proteome</keyword>
<organism evidence="2 3">
    <name type="scientific">Mauremys mutica</name>
    <name type="common">yellowpond turtle</name>
    <dbReference type="NCBI Taxonomy" id="74926"/>
    <lineage>
        <taxon>Eukaryota</taxon>
        <taxon>Metazoa</taxon>
        <taxon>Chordata</taxon>
        <taxon>Craniata</taxon>
        <taxon>Vertebrata</taxon>
        <taxon>Euteleostomi</taxon>
        <taxon>Archelosauria</taxon>
        <taxon>Testudinata</taxon>
        <taxon>Testudines</taxon>
        <taxon>Cryptodira</taxon>
        <taxon>Durocryptodira</taxon>
        <taxon>Testudinoidea</taxon>
        <taxon>Geoemydidae</taxon>
        <taxon>Geoemydinae</taxon>
        <taxon>Mauremys</taxon>
    </lineage>
</organism>
<proteinExistence type="predicted"/>
<gene>
    <name evidence="2" type="ORF">KIL84_009804</name>
</gene>
<feature type="region of interest" description="Disordered" evidence="1">
    <location>
        <begin position="1"/>
        <end position="29"/>
    </location>
</feature>
<name>A0A9D3XMZ3_9SAUR</name>
<comment type="caution">
    <text evidence="2">The sequence shown here is derived from an EMBL/GenBank/DDBJ whole genome shotgun (WGS) entry which is preliminary data.</text>
</comment>
<dbReference type="Proteomes" id="UP000827986">
    <property type="component" value="Unassembled WGS sequence"/>
</dbReference>